<name>A0A7J6TN74_PEROL</name>
<dbReference type="EMBL" id="JABANM010005959">
    <property type="protein sequence ID" value="KAF4746713.1"/>
    <property type="molecule type" value="Genomic_DNA"/>
</dbReference>
<feature type="non-terminal residue" evidence="2">
    <location>
        <position position="1"/>
    </location>
</feature>
<feature type="non-terminal residue" evidence="2">
    <location>
        <position position="324"/>
    </location>
</feature>
<comment type="caution">
    <text evidence="2">The sequence shown here is derived from an EMBL/GenBank/DDBJ whole genome shotgun (WGS) entry which is preliminary data.</text>
</comment>
<dbReference type="AlphaFoldDB" id="A0A7J6TN74"/>
<organism evidence="2 3">
    <name type="scientific">Perkinsus olseni</name>
    <name type="common">Perkinsus atlanticus</name>
    <dbReference type="NCBI Taxonomy" id="32597"/>
    <lineage>
        <taxon>Eukaryota</taxon>
        <taxon>Sar</taxon>
        <taxon>Alveolata</taxon>
        <taxon>Perkinsozoa</taxon>
        <taxon>Perkinsea</taxon>
        <taxon>Perkinsida</taxon>
        <taxon>Perkinsidae</taxon>
        <taxon>Perkinsus</taxon>
    </lineage>
</organism>
<accession>A0A7J6TN74</accession>
<evidence type="ECO:0000256" key="1">
    <source>
        <dbReference type="SAM" id="MobiDB-lite"/>
    </source>
</evidence>
<sequence length="324" mass="36553">FWKPADGANYCNALTKLAAQHSPTLSAKYDSLVREKWAVKSVTNSDFDISHETSTLDLEAMVLLQNDASKAGRSQRHIDQAKQTAHPFDAPPEPSLTKIIKEANAIGDSKALNDYRTERLRFWERRSTSPEIEALRAELLQGADEATQHRLRKVNLPLFSEMLTTIGHCDTALPHDLCDGMRITGTLTTNGLYEPKDADPPVDKEAALDGASQQRAELGHYGGNSDHELDEALWQQALAETTTNRLRGPFTEQQLNHNGRWLYFPRFPKRESDKIREIDDMKASSVNLLTSVPELIHLDNLDNLIAALQLCKEHDSQHKLRRHY</sequence>
<feature type="compositionally biased region" description="Basic and acidic residues" evidence="1">
    <location>
        <begin position="194"/>
        <end position="207"/>
    </location>
</feature>
<protein>
    <submittedName>
        <fullName evidence="2">Uncharacterized protein</fullName>
    </submittedName>
</protein>
<feature type="region of interest" description="Disordered" evidence="1">
    <location>
        <begin position="190"/>
        <end position="212"/>
    </location>
</feature>
<dbReference type="Proteomes" id="UP000574390">
    <property type="component" value="Unassembled WGS sequence"/>
</dbReference>
<evidence type="ECO:0000313" key="3">
    <source>
        <dbReference type="Proteomes" id="UP000574390"/>
    </source>
</evidence>
<evidence type="ECO:0000313" key="2">
    <source>
        <dbReference type="EMBL" id="KAF4746713.1"/>
    </source>
</evidence>
<proteinExistence type="predicted"/>
<reference evidence="2 3" key="1">
    <citation type="submission" date="2020-04" db="EMBL/GenBank/DDBJ databases">
        <title>Perkinsus olseni comparative genomics.</title>
        <authorList>
            <person name="Bogema D.R."/>
        </authorList>
    </citation>
    <scope>NUCLEOTIDE SEQUENCE [LARGE SCALE GENOMIC DNA]</scope>
    <source>
        <strain evidence="2">ATCC PRA-205</strain>
    </source>
</reference>
<gene>
    <name evidence="2" type="ORF">FOZ62_009543</name>
</gene>